<feature type="chain" id="PRO_5042960985" evidence="1">
    <location>
        <begin position="20"/>
        <end position="905"/>
    </location>
</feature>
<evidence type="ECO:0000259" key="2">
    <source>
        <dbReference type="Pfam" id="PF00326"/>
    </source>
</evidence>
<keyword evidence="4" id="KW-1185">Reference proteome</keyword>
<dbReference type="SUPFAM" id="SSF82171">
    <property type="entry name" value="DPP6 N-terminal domain-like"/>
    <property type="match status" value="1"/>
</dbReference>
<dbReference type="InterPro" id="IPR050278">
    <property type="entry name" value="Serine_Prot_S9B/DPPIV"/>
</dbReference>
<dbReference type="Proteomes" id="UP001319104">
    <property type="component" value="Unassembled WGS sequence"/>
</dbReference>
<organism evidence="3 4">
    <name type="scientific">Litoribacter ruber</name>
    <dbReference type="NCBI Taxonomy" id="702568"/>
    <lineage>
        <taxon>Bacteria</taxon>
        <taxon>Pseudomonadati</taxon>
        <taxon>Bacteroidota</taxon>
        <taxon>Cytophagia</taxon>
        <taxon>Cytophagales</taxon>
        <taxon>Cyclobacteriaceae</taxon>
        <taxon>Litoribacter</taxon>
    </lineage>
</organism>
<dbReference type="InterPro" id="IPR001375">
    <property type="entry name" value="Peptidase_S9_cat"/>
</dbReference>
<feature type="domain" description="Peptidase S9 prolyl oligopeptidase catalytic" evidence="2">
    <location>
        <begin position="702"/>
        <end position="881"/>
    </location>
</feature>
<dbReference type="PANTHER" id="PTHR11731">
    <property type="entry name" value="PROTEASE FAMILY S9B,C DIPEPTIDYL-PEPTIDASE IV-RELATED"/>
    <property type="match status" value="1"/>
</dbReference>
<reference evidence="3 4" key="1">
    <citation type="submission" date="2021-05" db="EMBL/GenBank/DDBJ databases">
        <authorList>
            <person name="Zhang Z.D."/>
            <person name="Osman G."/>
        </authorList>
    </citation>
    <scope>NUCLEOTIDE SEQUENCE [LARGE SCALE GENOMIC DNA]</scope>
    <source>
        <strain evidence="3 4">KCTC 32217</strain>
    </source>
</reference>
<dbReference type="SUPFAM" id="SSF53474">
    <property type="entry name" value="alpha/beta-Hydrolases"/>
    <property type="match status" value="1"/>
</dbReference>
<dbReference type="Gene3D" id="2.120.10.30">
    <property type="entry name" value="TolB, C-terminal domain"/>
    <property type="match status" value="1"/>
</dbReference>
<proteinExistence type="predicted"/>
<dbReference type="Gene3D" id="3.40.50.1820">
    <property type="entry name" value="alpha/beta hydrolase"/>
    <property type="match status" value="1"/>
</dbReference>
<dbReference type="GO" id="GO:0008239">
    <property type="term" value="F:dipeptidyl-peptidase activity"/>
    <property type="evidence" value="ECO:0007669"/>
    <property type="project" value="TreeGrafter"/>
</dbReference>
<dbReference type="AlphaFoldDB" id="A0AAP2CFH6"/>
<comment type="caution">
    <text evidence="3">The sequence shown here is derived from an EMBL/GenBank/DDBJ whole genome shotgun (WGS) entry which is preliminary data.</text>
</comment>
<evidence type="ECO:0000313" key="3">
    <source>
        <dbReference type="EMBL" id="MBS9522509.1"/>
    </source>
</evidence>
<dbReference type="InterPro" id="IPR029058">
    <property type="entry name" value="AB_hydrolase_fold"/>
</dbReference>
<accession>A0AAP2CFH6</accession>
<dbReference type="GO" id="GO:0006508">
    <property type="term" value="P:proteolysis"/>
    <property type="evidence" value="ECO:0007669"/>
    <property type="project" value="InterPro"/>
</dbReference>
<evidence type="ECO:0000313" key="4">
    <source>
        <dbReference type="Proteomes" id="UP001319104"/>
    </source>
</evidence>
<protein>
    <submittedName>
        <fullName evidence="3">S9 family peptidase</fullName>
    </submittedName>
</protein>
<feature type="signal peptide" evidence="1">
    <location>
        <begin position="1"/>
        <end position="19"/>
    </location>
</feature>
<keyword evidence="1" id="KW-0732">Signal</keyword>
<evidence type="ECO:0000256" key="1">
    <source>
        <dbReference type="SAM" id="SignalP"/>
    </source>
</evidence>
<dbReference type="InterPro" id="IPR011042">
    <property type="entry name" value="6-blade_b-propeller_TolB-like"/>
</dbReference>
<dbReference type="EMBL" id="JAHCMY010000001">
    <property type="protein sequence ID" value="MBS9522509.1"/>
    <property type="molecule type" value="Genomic_DNA"/>
</dbReference>
<name>A0AAP2CFH6_9BACT</name>
<dbReference type="Pfam" id="PF00326">
    <property type="entry name" value="Peptidase_S9"/>
    <property type="match status" value="1"/>
</dbReference>
<sequence>MKKICLFLLIALMSFQGFSQQKTLQLEDYKRWSRIVQPVLADDGSWFAYSLRPNGGDDTLHLKNIATDNIERFENGSNPIFSSDVQHFAFFTQPGKKKSEELKKEKKPVTKTAFLKSLGNGKTFEVSRADKMEFSEDGKFWAVHRTKPEGNKNSHKGSDLVIHDLESGNVMTLGNVEEFSFNKRSDKLAYTVSAEDKIGNGVFLLDLHNRSTQVLDAEKSDYKHLVWDDHRADRKEWGSKGKTLAFLKGVADDSLIHTAYDLLVFANLDNSPNKHQLEKDNTALGDLVISDLSRVYFQENGKGVWVGLKQQEAKVKMSKDTIPNVDVWHHKDDRIQSVQMVRAERNRRNTDTGLFDFEKGTLTQLTDHPDQSLVMSNHNRYLIKRDEKPYVSDINWGVSPADLYRVDVSSGDEKMIEEEVNRPLEVSPNGRFYIYQKDSALIVYDLENDRKVNVSEKADVSFMNMDHPYPHENPPYGVAGWTKDENHVIVNHEFDLWLLALDGSSAENLTKIGTDKEIRFRLANLEREEKWVDLDKTIILTAYGEWTKKSGFYALEKGKEPSELVYDDAMFGSAQKAWNTEKVVFTRQTFTEFPDYHLADMRFGKPIKLTNANPQHAEYAWGKRKLVDFENGRGDKLQGTLTLPANYEEGKSYPTIIYFYEKMSDRHHQYSMPVYDDRPHMSTYASNGYMVFMPDNVYEEGRPGTSALDGITSAANKLIELGYADADRIGLQGHSWSGYQTSFILTQTDMFKCIVTGAPPTNLESFYNNIYGSSGTVHHGIMEIGQVRMGRGVTPWTHREDYQRENPMFHIQNINTPFLILHGTKDGAVDWAQGLELYNAARRMGKEVIFLSYPNEGHHLTNEANQKDFQVRMKEYFDHYLMDKEAPTWMESGVPHSQKLYEMAE</sequence>
<dbReference type="RefSeq" id="WP_213943409.1">
    <property type="nucleotide sequence ID" value="NZ_JAHCMY010000001.1"/>
</dbReference>
<gene>
    <name evidence="3" type="ORF">KI659_00630</name>
</gene>
<dbReference type="GO" id="GO:0008236">
    <property type="term" value="F:serine-type peptidase activity"/>
    <property type="evidence" value="ECO:0007669"/>
    <property type="project" value="InterPro"/>
</dbReference>
<dbReference type="PANTHER" id="PTHR11731:SF193">
    <property type="entry name" value="DIPEPTIDYL PEPTIDASE 9"/>
    <property type="match status" value="1"/>
</dbReference>